<name>A0ABY9XHN4_9GAMM</name>
<proteinExistence type="predicted"/>
<gene>
    <name evidence="3" type="ORF">QL112_020640</name>
</gene>
<dbReference type="RefSeq" id="WP_189759429.1">
    <property type="nucleotide sequence ID" value="NZ_CAWPOC010000244.1"/>
</dbReference>
<dbReference type="CDD" id="cd03811">
    <property type="entry name" value="GT4_GT28_WabH-like"/>
    <property type="match status" value="1"/>
</dbReference>
<keyword evidence="3" id="KW-0328">Glycosyltransferase</keyword>
<keyword evidence="3" id="KW-0808">Transferase</keyword>
<sequence length="370" mass="41794">MKEHILFIIDGLPGGGAENVTLRLAAGLSKSDYQISLLSLNTQLDYTLPENIHYVVSPDDYRGLLRKLNEINRRAKAMDKVLFELFQQKGKPALVISNLHKTDRIVVKSKVLKNCNVWHCIHGIFSQSYLSNKSGFSYWIKKEKIKKVYKNKKVICVSQAVSNDLLHNIGIQPKQIKTIYNPFDFEKIKAQASETNPYHGLSYILHVGRLHQVKRQDRLIDAFAKANLPCKLIIVGQGSTEIEEHLKIKIHEHGLDDKVILAGFHSNPHPIINEARAVVISSDSEGLPTVLIEALICHSPIVSTDCPGGVREIMTGQLKNYLSKLDADSLAKKIQLAYNTPPQITDELYEKFEANNIQKQYIELIEKQNT</sequence>
<evidence type="ECO:0000259" key="1">
    <source>
        <dbReference type="Pfam" id="PF00534"/>
    </source>
</evidence>
<dbReference type="EC" id="2.4.-.-" evidence="3"/>
<evidence type="ECO:0000313" key="3">
    <source>
        <dbReference type="EMBL" id="WNH02118.1"/>
    </source>
</evidence>
<evidence type="ECO:0000313" key="4">
    <source>
        <dbReference type="Proteomes" id="UP001300348"/>
    </source>
</evidence>
<dbReference type="InterPro" id="IPR028098">
    <property type="entry name" value="Glyco_trans_4-like_N"/>
</dbReference>
<dbReference type="SUPFAM" id="SSF53756">
    <property type="entry name" value="UDP-Glycosyltransferase/glycogen phosphorylase"/>
    <property type="match status" value="1"/>
</dbReference>
<dbReference type="InterPro" id="IPR001296">
    <property type="entry name" value="Glyco_trans_1"/>
</dbReference>
<dbReference type="PANTHER" id="PTHR12526">
    <property type="entry name" value="GLYCOSYLTRANSFERASE"/>
    <property type="match status" value="1"/>
</dbReference>
<organism evidence="3 4">
    <name type="scientific">Xenorhabdus griffiniae</name>
    <dbReference type="NCBI Taxonomy" id="351672"/>
    <lineage>
        <taxon>Bacteria</taxon>
        <taxon>Pseudomonadati</taxon>
        <taxon>Pseudomonadota</taxon>
        <taxon>Gammaproteobacteria</taxon>
        <taxon>Enterobacterales</taxon>
        <taxon>Morganellaceae</taxon>
        <taxon>Xenorhabdus</taxon>
    </lineage>
</organism>
<dbReference type="GeneID" id="88858018"/>
<dbReference type="Proteomes" id="UP001300348">
    <property type="component" value="Chromosome"/>
</dbReference>
<accession>A0ABY9XHN4</accession>
<dbReference type="Gene3D" id="3.40.50.2000">
    <property type="entry name" value="Glycogen Phosphorylase B"/>
    <property type="match status" value="2"/>
</dbReference>
<dbReference type="PANTHER" id="PTHR12526:SF638">
    <property type="entry name" value="SPORE COAT PROTEIN SA"/>
    <property type="match status" value="1"/>
</dbReference>
<dbReference type="Pfam" id="PF13439">
    <property type="entry name" value="Glyco_transf_4"/>
    <property type="match status" value="1"/>
</dbReference>
<feature type="domain" description="Glycosyltransferase subfamily 4-like N-terminal" evidence="2">
    <location>
        <begin position="15"/>
        <end position="186"/>
    </location>
</feature>
<evidence type="ECO:0000259" key="2">
    <source>
        <dbReference type="Pfam" id="PF13439"/>
    </source>
</evidence>
<feature type="domain" description="Glycosyl transferase family 1" evidence="1">
    <location>
        <begin position="194"/>
        <end position="356"/>
    </location>
</feature>
<keyword evidence="4" id="KW-1185">Reference proteome</keyword>
<protein>
    <submittedName>
        <fullName evidence="3">Glycosyltransferase</fullName>
        <ecNumber evidence="3">2.4.-.-</ecNumber>
    </submittedName>
</protein>
<dbReference type="Pfam" id="PF00534">
    <property type="entry name" value="Glycos_transf_1"/>
    <property type="match status" value="1"/>
</dbReference>
<dbReference type="GO" id="GO:0016757">
    <property type="term" value="F:glycosyltransferase activity"/>
    <property type="evidence" value="ECO:0007669"/>
    <property type="project" value="UniProtKB-KW"/>
</dbReference>
<dbReference type="EMBL" id="CP133647">
    <property type="protein sequence ID" value="WNH02118.1"/>
    <property type="molecule type" value="Genomic_DNA"/>
</dbReference>
<reference evidence="3 4" key="1">
    <citation type="journal article" date="2023" name="Access Microbiol">
        <title>The genome of a steinernematid-associated Pseudomonas piscis bacterium encodes the biosynthesis of insect toxins.</title>
        <authorList>
            <person name="Awori R.M."/>
            <person name="Hendre P."/>
            <person name="Amugune N.O."/>
        </authorList>
    </citation>
    <scope>NUCLEOTIDE SEQUENCE [LARGE SCALE GENOMIC DNA]</scope>
    <source>
        <strain evidence="3 4">97</strain>
    </source>
</reference>